<evidence type="ECO:0000313" key="5">
    <source>
        <dbReference type="Proteomes" id="UP000225706"/>
    </source>
</evidence>
<dbReference type="OrthoDB" id="5988824at2759"/>
<dbReference type="PANTHER" id="PTHR33845">
    <property type="entry name" value="C2H2-TYPE DOMAIN-CONTAINING PROTEIN"/>
    <property type="match status" value="1"/>
</dbReference>
<dbReference type="EMBL" id="LSMT01000001">
    <property type="protein sequence ID" value="PFX34920.1"/>
    <property type="molecule type" value="Genomic_DNA"/>
</dbReference>
<accession>A0A2B4T1A0</accession>
<evidence type="ECO:0000256" key="1">
    <source>
        <dbReference type="PROSITE-ProRule" id="PRU00042"/>
    </source>
</evidence>
<proteinExistence type="predicted"/>
<dbReference type="InterPro" id="IPR013087">
    <property type="entry name" value="Znf_C2H2_type"/>
</dbReference>
<dbReference type="PROSITE" id="PS00028">
    <property type="entry name" value="ZINC_FINGER_C2H2_1"/>
    <property type="match status" value="1"/>
</dbReference>
<dbReference type="PANTHER" id="PTHR33845:SF1">
    <property type="entry name" value="C2H2-TYPE DOMAIN-CONTAINING PROTEIN"/>
    <property type="match status" value="1"/>
</dbReference>
<gene>
    <name evidence="4" type="ORF">AWC38_SpisGene58</name>
</gene>
<dbReference type="PROSITE" id="PS50157">
    <property type="entry name" value="ZINC_FINGER_C2H2_2"/>
    <property type="match status" value="1"/>
</dbReference>
<organism evidence="4 5">
    <name type="scientific">Stylophora pistillata</name>
    <name type="common">Smooth cauliflower coral</name>
    <dbReference type="NCBI Taxonomy" id="50429"/>
    <lineage>
        <taxon>Eukaryota</taxon>
        <taxon>Metazoa</taxon>
        <taxon>Cnidaria</taxon>
        <taxon>Anthozoa</taxon>
        <taxon>Hexacorallia</taxon>
        <taxon>Scleractinia</taxon>
        <taxon>Astrocoeniina</taxon>
        <taxon>Pocilloporidae</taxon>
        <taxon>Stylophora</taxon>
    </lineage>
</organism>
<keyword evidence="1" id="KW-0863">Zinc-finger</keyword>
<evidence type="ECO:0000313" key="4">
    <source>
        <dbReference type="EMBL" id="PFX34920.1"/>
    </source>
</evidence>
<dbReference type="GO" id="GO:0008270">
    <property type="term" value="F:zinc ion binding"/>
    <property type="evidence" value="ECO:0007669"/>
    <property type="project" value="UniProtKB-KW"/>
</dbReference>
<evidence type="ECO:0000259" key="3">
    <source>
        <dbReference type="PROSITE" id="PS50157"/>
    </source>
</evidence>
<sequence length="771" mass="87242">MPLPLIGLGCRSGTDSQSSGDDEAAESTSEFTMSAFTDAMQKLNPPATGGGRVSPLTSQLKSTWEEAKEHDKEICIDKSTEACTLVCDVIAPKAGQELFQACFTPDKGTSHMDLVPLMQAYSNAMTIMLRTQILSLYAYRYPVKTLQEIHEPYAKLSEWQIRCARANARECGPGSMVEKSPCDRVRLPAIKLDHFLEFANRPYFYQDVSFSTRKLRLSSGKKITMPNVNRKVTSEDQKNDLLYDIQKSSEAIVQWKAHIMRSVNQECAKQDIIAKLDQTSYLLVIDWAMKFLQLRYREKQSDWYGKRGLSWHISSVVSRSQSNTTEVISYAYLFDQCTQDCSLVTAVRDVAKEVGVEVHSYHYSEPQSGKDIYDRILCPMKSSIRAYCNEGHDVLTAVDMRDGLTQHPVKGTTAAVRIVDESKNTLCINKIEHFSSFHNFEYGDTGLRVWKCYGIGKGKYIPCDVIYIKHQGETSLQTIESQGFYDPPEKRVVKRRSKDSKETESTTPLFECSVLGCVEVFETFSQLELHLDVGKHTVSRLSQYDAVKRDWALKFSSIDTAGIECSSCSSDSSIPLTSPGDTSPLSPLRTGWTVSKPRGSVRFSENVKEYLTARFTLGERTGRKADPAQVAVDMRNAKNESNARLFTREQWLTKSQVQSFFSRLAAMRRKDQGVIGISLDEQEDVQCLQENSEREDLVEKVNKEIKVSHPVCNDTYDFCERYHSNTLQKFNVVLLQAICSHFEIPVKLRDKKQILVDKLSEVIKDCQCVSQ</sequence>
<keyword evidence="1" id="KW-0862">Zinc</keyword>
<name>A0A2B4T1A0_STYPI</name>
<evidence type="ECO:0000256" key="2">
    <source>
        <dbReference type="SAM" id="MobiDB-lite"/>
    </source>
</evidence>
<dbReference type="Proteomes" id="UP000225706">
    <property type="component" value="Unassembled WGS sequence"/>
</dbReference>
<keyword evidence="1" id="KW-0479">Metal-binding</keyword>
<feature type="region of interest" description="Disordered" evidence="2">
    <location>
        <begin position="10"/>
        <end position="29"/>
    </location>
</feature>
<reference evidence="5" key="1">
    <citation type="journal article" date="2017" name="bioRxiv">
        <title>Comparative analysis of the genomes of Stylophora pistillata and Acropora digitifera provides evidence for extensive differences between species of corals.</title>
        <authorList>
            <person name="Voolstra C.R."/>
            <person name="Li Y."/>
            <person name="Liew Y.J."/>
            <person name="Baumgarten S."/>
            <person name="Zoccola D."/>
            <person name="Flot J.-F."/>
            <person name="Tambutte S."/>
            <person name="Allemand D."/>
            <person name="Aranda M."/>
        </authorList>
    </citation>
    <scope>NUCLEOTIDE SEQUENCE [LARGE SCALE GENOMIC DNA]</scope>
</reference>
<keyword evidence="5" id="KW-1185">Reference proteome</keyword>
<dbReference type="AlphaFoldDB" id="A0A2B4T1A0"/>
<protein>
    <recommendedName>
        <fullName evidence="3">C2H2-type domain-containing protein</fullName>
    </recommendedName>
</protein>
<comment type="caution">
    <text evidence="4">The sequence shown here is derived from an EMBL/GenBank/DDBJ whole genome shotgun (WGS) entry which is preliminary data.</text>
</comment>
<dbReference type="STRING" id="50429.A0A2B4T1A0"/>
<feature type="domain" description="C2H2-type" evidence="3">
    <location>
        <begin position="510"/>
        <end position="541"/>
    </location>
</feature>